<comment type="caution">
    <text evidence="8">The sequence shown here is derived from an EMBL/GenBank/DDBJ whole genome shotgun (WGS) entry which is preliminary data.</text>
</comment>
<dbReference type="InterPro" id="IPR007052">
    <property type="entry name" value="CS_dom"/>
</dbReference>
<name>A0A550C727_9AGAR</name>
<evidence type="ECO:0000256" key="2">
    <source>
        <dbReference type="ARBA" id="ARBA00004496"/>
    </source>
</evidence>
<dbReference type="InterPro" id="IPR037895">
    <property type="entry name" value="NUDCD1"/>
</dbReference>
<dbReference type="GO" id="GO:0005737">
    <property type="term" value="C:cytoplasm"/>
    <property type="evidence" value="ECO:0007669"/>
    <property type="project" value="UniProtKB-SubCell"/>
</dbReference>
<dbReference type="STRING" id="97359.A0A550C727"/>
<feature type="domain" description="CS" evidence="7">
    <location>
        <begin position="270"/>
        <end position="371"/>
    </location>
</feature>
<dbReference type="SUPFAM" id="SSF49764">
    <property type="entry name" value="HSP20-like chaperones"/>
    <property type="match status" value="1"/>
</dbReference>
<reference evidence="8 9" key="1">
    <citation type="journal article" date="2019" name="New Phytol.">
        <title>Comparative genomics reveals unique wood-decay strategies and fruiting body development in the Schizophyllaceae.</title>
        <authorList>
            <person name="Almasi E."/>
            <person name="Sahu N."/>
            <person name="Krizsan K."/>
            <person name="Balint B."/>
            <person name="Kovacs G.M."/>
            <person name="Kiss B."/>
            <person name="Cseklye J."/>
            <person name="Drula E."/>
            <person name="Henrissat B."/>
            <person name="Nagy I."/>
            <person name="Chovatia M."/>
            <person name="Adam C."/>
            <person name="LaButti K."/>
            <person name="Lipzen A."/>
            <person name="Riley R."/>
            <person name="Grigoriev I.V."/>
            <person name="Nagy L.G."/>
        </authorList>
    </citation>
    <scope>NUCLEOTIDE SEQUENCE [LARGE SCALE GENOMIC DNA]</scope>
    <source>
        <strain evidence="8 9">NL-1724</strain>
    </source>
</reference>
<dbReference type="EMBL" id="VDMD01000021">
    <property type="protein sequence ID" value="TRM60516.1"/>
    <property type="molecule type" value="Genomic_DNA"/>
</dbReference>
<dbReference type="CDD" id="cd06467">
    <property type="entry name" value="p23_NUDC_like"/>
    <property type="match status" value="1"/>
</dbReference>
<dbReference type="Pfam" id="PF04969">
    <property type="entry name" value="CS"/>
    <property type="match status" value="1"/>
</dbReference>
<sequence>MEFPVQRDLLNPMFEGYKLDPIPQEEVVSRFDLPSTLSQGIVSKSPLSFPEVQSRIYHNHLTVSHGRAAYDALEPRFTTVYELPQSVTSASAASLMHVEFPVALLASPDVLLVSDGHGSLHVLRVDAHAPSQASALYKLSTVDADTHPFRLHEAALTPDGDIFAILSFRCYDSATGSSVVEKRHPPKFEVWGVKIGQTSSSGEPQAITPVFRRRGDSVPAYSYLIAGGCVYRPLEAPPAPSYTPSPDEMAPIPRADENLDDSPADPDTPPRPPPYSWYQTPDALTVVFALPSSTNTRDIRVAFTTTTLTLSVRNVADTTLPIPTYTSQRLWDTIRPDTTYWTWDRAGERTCGLLTLTLDKAEEGRNWMHVFASAEHASGGLRREDAEVPETRDPSELAGIRDSLEKYTTALGGEGGGLGHGVPSLGEGEMDMEIDSTVGREVCVTWVKVDGAEDVSSTPVQLLSTDIPSDNDHASSFVLKNGLDGTAFSLSADGPNGPQWTHTGTFPALSFVLASKQDTRFVYHVPGRAVMAFEGGTNDRGSNVYLYRATEGKALWSKQAILKIAEGTSGSLLGVGFVNHSKHGPVIVCLAEKQLIVLKHVL</sequence>
<protein>
    <recommendedName>
        <fullName evidence="3">NudC domain-containing protein 1</fullName>
    </recommendedName>
</protein>
<dbReference type="Proteomes" id="UP000320762">
    <property type="component" value="Unassembled WGS sequence"/>
</dbReference>
<dbReference type="GO" id="GO:0005634">
    <property type="term" value="C:nucleus"/>
    <property type="evidence" value="ECO:0007669"/>
    <property type="project" value="UniProtKB-SubCell"/>
</dbReference>
<evidence type="ECO:0000313" key="9">
    <source>
        <dbReference type="Proteomes" id="UP000320762"/>
    </source>
</evidence>
<evidence type="ECO:0000259" key="7">
    <source>
        <dbReference type="PROSITE" id="PS51203"/>
    </source>
</evidence>
<comment type="subcellular location">
    <subcellularLocation>
        <location evidence="2">Cytoplasm</location>
    </subcellularLocation>
    <subcellularLocation>
        <location evidence="1">Nucleus</location>
    </subcellularLocation>
</comment>
<dbReference type="PANTHER" id="PTHR21664">
    <property type="entry name" value="CHRONIC MYELOGENOUS LEUKEMIA TUMOR ANTIGEN 66"/>
    <property type="match status" value="1"/>
</dbReference>
<keyword evidence="4" id="KW-0963">Cytoplasm</keyword>
<feature type="region of interest" description="Disordered" evidence="6">
    <location>
        <begin position="238"/>
        <end position="275"/>
    </location>
</feature>
<dbReference type="Gene3D" id="2.60.40.790">
    <property type="match status" value="1"/>
</dbReference>
<keyword evidence="9" id="KW-1185">Reference proteome</keyword>
<accession>A0A550C727</accession>
<organism evidence="8 9">
    <name type="scientific">Schizophyllum amplum</name>
    <dbReference type="NCBI Taxonomy" id="97359"/>
    <lineage>
        <taxon>Eukaryota</taxon>
        <taxon>Fungi</taxon>
        <taxon>Dikarya</taxon>
        <taxon>Basidiomycota</taxon>
        <taxon>Agaricomycotina</taxon>
        <taxon>Agaricomycetes</taxon>
        <taxon>Agaricomycetidae</taxon>
        <taxon>Agaricales</taxon>
        <taxon>Schizophyllaceae</taxon>
        <taxon>Schizophyllum</taxon>
    </lineage>
</organism>
<evidence type="ECO:0000256" key="1">
    <source>
        <dbReference type="ARBA" id="ARBA00004123"/>
    </source>
</evidence>
<evidence type="ECO:0000256" key="5">
    <source>
        <dbReference type="ARBA" id="ARBA00023242"/>
    </source>
</evidence>
<evidence type="ECO:0000256" key="4">
    <source>
        <dbReference type="ARBA" id="ARBA00022490"/>
    </source>
</evidence>
<keyword evidence="5" id="KW-0539">Nucleus</keyword>
<dbReference type="PROSITE" id="PS51203">
    <property type="entry name" value="CS"/>
    <property type="match status" value="1"/>
</dbReference>
<evidence type="ECO:0000313" key="8">
    <source>
        <dbReference type="EMBL" id="TRM60516.1"/>
    </source>
</evidence>
<dbReference type="InterPro" id="IPR008978">
    <property type="entry name" value="HSP20-like_chaperone"/>
</dbReference>
<feature type="compositionally biased region" description="Pro residues" evidence="6">
    <location>
        <begin position="266"/>
        <end position="275"/>
    </location>
</feature>
<evidence type="ECO:0000256" key="6">
    <source>
        <dbReference type="SAM" id="MobiDB-lite"/>
    </source>
</evidence>
<proteinExistence type="predicted"/>
<gene>
    <name evidence="8" type="ORF">BD626DRAFT_549543</name>
</gene>
<dbReference type="AlphaFoldDB" id="A0A550C727"/>
<dbReference type="OrthoDB" id="428655at2759"/>
<dbReference type="PANTHER" id="PTHR21664:SF1">
    <property type="entry name" value="NUDC DOMAIN-CONTAINING PROTEIN 1"/>
    <property type="match status" value="1"/>
</dbReference>
<evidence type="ECO:0000256" key="3">
    <source>
        <dbReference type="ARBA" id="ARBA00018915"/>
    </source>
</evidence>